<sequence>MPNTFLSALTIYDNMLRLEKISLTYAHTLQCSELLSFQQDAVLLYVCAHRLAG</sequence>
<organism evidence="1">
    <name type="scientific">Rhizophagus irregularis (strain DAOM 181602 / DAOM 197198 / MUCL 43194)</name>
    <name type="common">Arbuscular mycorrhizal fungus</name>
    <name type="synonym">Glomus intraradices</name>
    <dbReference type="NCBI Taxonomy" id="747089"/>
    <lineage>
        <taxon>Eukaryota</taxon>
        <taxon>Fungi</taxon>
        <taxon>Fungi incertae sedis</taxon>
        <taxon>Mucoromycota</taxon>
        <taxon>Glomeromycotina</taxon>
        <taxon>Glomeromycetes</taxon>
        <taxon>Glomerales</taxon>
        <taxon>Glomeraceae</taxon>
        <taxon>Rhizophagus</taxon>
    </lineage>
</organism>
<gene>
    <name evidence="1" type="ORF">GLOINDRAFT_341769</name>
</gene>
<dbReference type="AlphaFoldDB" id="U9V070"/>
<name>U9V070_RHIID</name>
<feature type="non-terminal residue" evidence="1">
    <location>
        <position position="53"/>
    </location>
</feature>
<reference evidence="1" key="1">
    <citation type="submission" date="2013-07" db="EMBL/GenBank/DDBJ databases">
        <title>The genome of an arbuscular mycorrhizal fungus provides insights into the evolution of the oldest plant symbiosis.</title>
        <authorList>
            <consortium name="DOE Joint Genome Institute"/>
            <person name="Tisserant E."/>
            <person name="Malbreil M."/>
            <person name="Kuo A."/>
            <person name="Kohler A."/>
            <person name="Symeonidi A."/>
            <person name="Balestrini R."/>
            <person name="Charron P."/>
            <person name="Duensing N."/>
            <person name="Frei-dit-Frey N."/>
            <person name="Gianinazzi-Pearson V."/>
            <person name="Gilbert B."/>
            <person name="Handa Y."/>
            <person name="Hijri M."/>
            <person name="Kaul R."/>
            <person name="Kawaguchi M."/>
            <person name="Krajinski F."/>
            <person name="Lammers P."/>
            <person name="Lapierre D."/>
            <person name="Masclaux F.G."/>
            <person name="Murat C."/>
            <person name="Morin E."/>
            <person name="Ndikumana S."/>
            <person name="Pagni M."/>
            <person name="Petitpierre D."/>
            <person name="Requena N."/>
            <person name="Rosikiewicz P."/>
            <person name="Riley R."/>
            <person name="Saito K."/>
            <person name="San Clemente H."/>
            <person name="Shapiro H."/>
            <person name="van Tuinen D."/>
            <person name="Becard G."/>
            <person name="Bonfante P."/>
            <person name="Paszkowski U."/>
            <person name="Shachar-Hill Y."/>
            <person name="Young J.P."/>
            <person name="Sanders I.R."/>
            <person name="Henrissat B."/>
            <person name="Rensing S.A."/>
            <person name="Grigoriev I.V."/>
            <person name="Corradi N."/>
            <person name="Roux C."/>
            <person name="Martin F."/>
        </authorList>
    </citation>
    <scope>NUCLEOTIDE SEQUENCE</scope>
    <source>
        <strain evidence="1">DAOM 197198</strain>
    </source>
</reference>
<evidence type="ECO:0000313" key="1">
    <source>
        <dbReference type="EMBL" id="ESA24238.1"/>
    </source>
</evidence>
<dbReference type="EMBL" id="KI274098">
    <property type="protein sequence ID" value="ESA24238.1"/>
    <property type="molecule type" value="Genomic_DNA"/>
</dbReference>
<dbReference type="HOGENOM" id="CLU_3074442_0_0_1"/>
<accession>U9V070</accession>
<proteinExistence type="predicted"/>
<protein>
    <submittedName>
        <fullName evidence="1">Uncharacterized protein</fullName>
    </submittedName>
</protein>